<dbReference type="CDD" id="cd06261">
    <property type="entry name" value="TM_PBP2"/>
    <property type="match status" value="1"/>
</dbReference>
<dbReference type="Pfam" id="PF12911">
    <property type="entry name" value="OppC_N"/>
    <property type="match status" value="1"/>
</dbReference>
<dbReference type="Proteomes" id="UP000001522">
    <property type="component" value="Chromosome"/>
</dbReference>
<dbReference type="GO" id="GO:0042884">
    <property type="term" value="P:microcin transport"/>
    <property type="evidence" value="ECO:0007669"/>
    <property type="project" value="TreeGrafter"/>
</dbReference>
<dbReference type="EMBL" id="FN555004">
    <property type="protein sequence ID" value="CBG39949.1"/>
    <property type="molecule type" value="Genomic_DNA"/>
</dbReference>
<dbReference type="PANTHER" id="PTHR30325:SF0">
    <property type="entry name" value="INNER MEMBRANE ABC TRANSPORTER PERMEASE PROTEIN YEJE"/>
    <property type="match status" value="1"/>
</dbReference>
<dbReference type="PROSITE" id="PS50928">
    <property type="entry name" value="ABC_TM1"/>
    <property type="match status" value="1"/>
</dbReference>
<dbReference type="AlphaFoldDB" id="D3UHH7"/>
<dbReference type="SUPFAM" id="SSF161098">
    <property type="entry name" value="MetI-like"/>
    <property type="match status" value="1"/>
</dbReference>
<evidence type="ECO:0000256" key="4">
    <source>
        <dbReference type="ARBA" id="ARBA00023136"/>
    </source>
</evidence>
<keyword evidence="3 5" id="KW-1133">Transmembrane helix</keyword>
<proteinExistence type="inferred from homology"/>
<dbReference type="InterPro" id="IPR025966">
    <property type="entry name" value="OppC_N"/>
</dbReference>
<feature type="transmembrane region" description="Helical" evidence="5">
    <location>
        <begin position="204"/>
        <end position="222"/>
    </location>
</feature>
<feature type="transmembrane region" description="Helical" evidence="5">
    <location>
        <begin position="309"/>
        <end position="328"/>
    </location>
</feature>
<keyword evidence="2 5" id="KW-0812">Transmembrane</keyword>
<comment type="similarity">
    <text evidence="5">Belongs to the binding-protein-dependent transport system permease family.</text>
</comment>
<dbReference type="RefSeq" id="WP_013023028.1">
    <property type="nucleotide sequence ID" value="NC_013949.1"/>
</dbReference>
<dbReference type="InterPro" id="IPR000515">
    <property type="entry name" value="MetI-like"/>
</dbReference>
<dbReference type="eggNOG" id="COG4239">
    <property type="taxonomic scope" value="Bacteria"/>
</dbReference>
<dbReference type="GO" id="GO:0055085">
    <property type="term" value="P:transmembrane transport"/>
    <property type="evidence" value="ECO:0007669"/>
    <property type="project" value="InterPro"/>
</dbReference>
<dbReference type="KEGG" id="hms:HMU06910"/>
<feature type="transmembrane region" description="Helical" evidence="5">
    <location>
        <begin position="253"/>
        <end position="277"/>
    </location>
</feature>
<feature type="transmembrane region" description="Helical" evidence="5">
    <location>
        <begin position="144"/>
        <end position="168"/>
    </location>
</feature>
<feature type="domain" description="ABC transmembrane type-1" evidence="6">
    <location>
        <begin position="140"/>
        <end position="332"/>
    </location>
</feature>
<reference evidence="7 8" key="1">
    <citation type="journal article" date="2010" name="BMC Genomics">
        <title>Comparative genomics and proteomics of Helicobacter mustelae, an ulcerogenic and carcinogenic gastric pathogen.</title>
        <authorList>
            <person name="O'Toole P.W."/>
            <person name="Snelling W.J."/>
            <person name="Canchaya C."/>
            <person name="Forde B.M."/>
            <person name="Hardie K.R."/>
            <person name="Josenhans C."/>
            <person name="Graham R.L.J."/>
            <person name="McMullan G."/>
            <person name="Parkhill J."/>
            <person name="Belda E."/>
            <person name="Bentley S.D."/>
        </authorList>
    </citation>
    <scope>NUCLEOTIDE SEQUENCE [LARGE SCALE GENOMIC DNA]</scope>
    <source>
        <strain evidence="8">ATCC 43772 / LMG 18044 / NCTC 12198 / 12198</strain>
    </source>
</reference>
<evidence type="ECO:0000313" key="7">
    <source>
        <dbReference type="EMBL" id="CBG39949.1"/>
    </source>
</evidence>
<evidence type="ECO:0000256" key="1">
    <source>
        <dbReference type="ARBA" id="ARBA00004651"/>
    </source>
</evidence>
<evidence type="ECO:0000313" key="8">
    <source>
        <dbReference type="Proteomes" id="UP000001522"/>
    </source>
</evidence>
<evidence type="ECO:0000256" key="2">
    <source>
        <dbReference type="ARBA" id="ARBA00022692"/>
    </source>
</evidence>
<evidence type="ECO:0000256" key="3">
    <source>
        <dbReference type="ARBA" id="ARBA00022989"/>
    </source>
</evidence>
<keyword evidence="4 5" id="KW-0472">Membrane</keyword>
<gene>
    <name evidence="7" type="ordered locus">HMU06910</name>
</gene>
<accession>D3UHH7</accession>
<feature type="transmembrane region" description="Helical" evidence="5">
    <location>
        <begin position="180"/>
        <end position="198"/>
    </location>
</feature>
<dbReference type="PANTHER" id="PTHR30325">
    <property type="entry name" value="MEMBRANE COMPONENT OF ABC TRANSPORTER"/>
    <property type="match status" value="1"/>
</dbReference>
<organism evidence="7 8">
    <name type="scientific">Helicobacter mustelae (strain ATCC 43772 / CCUG 25715 / CIP 103759 / LMG 18044 / NCTC 12198 / R85-136P)</name>
    <name type="common">Campylobacter mustelae</name>
    <dbReference type="NCBI Taxonomy" id="679897"/>
    <lineage>
        <taxon>Bacteria</taxon>
        <taxon>Pseudomonadati</taxon>
        <taxon>Campylobacterota</taxon>
        <taxon>Epsilonproteobacteria</taxon>
        <taxon>Campylobacterales</taxon>
        <taxon>Helicobacteraceae</taxon>
        <taxon>Helicobacter</taxon>
    </lineage>
</organism>
<evidence type="ECO:0000256" key="5">
    <source>
        <dbReference type="RuleBase" id="RU363032"/>
    </source>
</evidence>
<dbReference type="HOGENOM" id="CLU_028518_4_1_7"/>
<evidence type="ECO:0000259" key="6">
    <source>
        <dbReference type="PROSITE" id="PS50928"/>
    </source>
</evidence>
<comment type="subcellular location">
    <subcellularLocation>
        <location evidence="1 5">Cell membrane</location>
        <topology evidence="1 5">Multi-pass membrane protein</topology>
    </subcellularLocation>
</comment>
<dbReference type="GO" id="GO:0005886">
    <property type="term" value="C:plasma membrane"/>
    <property type="evidence" value="ECO:0007669"/>
    <property type="project" value="UniProtKB-SubCell"/>
</dbReference>
<dbReference type="STRING" id="679897.HMU06910"/>
<sequence>MTNQSLLSQRWQVFKRNKRATFSLLIFLFLLVTSSLAKFIANDKPLLIYENSKFYFPIFVSYPEKIFGGDFDTEADFSDPYVRRLLKEKGAFVIYPPIPYSYDTIIPDLKTPAPLGISWKNILGVDDQARDVFARLIYAYQISIYFGLLLCLFSVIIGVCVGALQGFYGGKIDLLGQRFVEIWSGIPLLFLMIILSSFVKPSFWWIRVIVLLFSWMSLVGVVRAEFLRGRNMDYVKVARMLGTRDMGIIFRHLLPNAMVATITYIPFIITGSIATLVSLDFLGFGMPVGSPSLGELLQQGKNNLTSPHLAIVGFCATALLLGVLVFIGEGVRDAFHPKKSVKC</sequence>
<protein>
    <submittedName>
        <fullName evidence="7">ABC transporter, permease protein</fullName>
    </submittedName>
</protein>
<dbReference type="InterPro" id="IPR035906">
    <property type="entry name" value="MetI-like_sf"/>
</dbReference>
<name>D3UHH7_HELM1</name>
<keyword evidence="8" id="KW-1185">Reference proteome</keyword>
<dbReference type="Gene3D" id="1.10.3720.10">
    <property type="entry name" value="MetI-like"/>
    <property type="match status" value="1"/>
</dbReference>
<keyword evidence="5" id="KW-0813">Transport</keyword>
<dbReference type="Pfam" id="PF00528">
    <property type="entry name" value="BPD_transp_1"/>
    <property type="match status" value="1"/>
</dbReference>